<protein>
    <recommendedName>
        <fullName evidence="2">D-alanyl-D-alanine carboxypeptidase-like core domain-containing protein</fullName>
    </recommendedName>
</protein>
<feature type="domain" description="D-alanyl-D-alanine carboxypeptidase-like core" evidence="2">
    <location>
        <begin position="64"/>
        <end position="173"/>
    </location>
</feature>
<feature type="coiled-coil region" evidence="1">
    <location>
        <begin position="1"/>
        <end position="42"/>
    </location>
</feature>
<dbReference type="PANTHER" id="PTHR34385">
    <property type="entry name" value="D-ALANYL-D-ALANINE CARBOXYPEPTIDASE"/>
    <property type="match status" value="1"/>
</dbReference>
<dbReference type="Proteomes" id="UP000308121">
    <property type="component" value="Unassembled WGS sequence"/>
</dbReference>
<dbReference type="AlphaFoldDB" id="A0A7Z8K2R2"/>
<evidence type="ECO:0000259" key="2">
    <source>
        <dbReference type="Pfam" id="PF02557"/>
    </source>
</evidence>
<dbReference type="GO" id="GO:0006508">
    <property type="term" value="P:proteolysis"/>
    <property type="evidence" value="ECO:0007669"/>
    <property type="project" value="InterPro"/>
</dbReference>
<sequence>MATLTAELQTVTQQAQEAAAAAEAARVAAEAARKEAQRTSLEGYANGRIPSSALCGLDFAPGQELRCDAAEALEQLNVAFTQAFGTALVITDSYRSYSQQVACRAQKGSLCATPGTSNHGGGVAVDLGGNAYTFGTDQHDWMLAHAEEYGWTLPAWARSTGSKPEPWHWEYIG</sequence>
<evidence type="ECO:0000313" key="3">
    <source>
        <dbReference type="EMBL" id="TKR26947.1"/>
    </source>
</evidence>
<organism evidence="3 4">
    <name type="scientific">Cellulomonas hominis</name>
    <dbReference type="NCBI Taxonomy" id="156981"/>
    <lineage>
        <taxon>Bacteria</taxon>
        <taxon>Bacillati</taxon>
        <taxon>Actinomycetota</taxon>
        <taxon>Actinomycetes</taxon>
        <taxon>Micrococcales</taxon>
        <taxon>Cellulomonadaceae</taxon>
        <taxon>Cellulomonas</taxon>
    </lineage>
</organism>
<dbReference type="SUPFAM" id="SSF55166">
    <property type="entry name" value="Hedgehog/DD-peptidase"/>
    <property type="match status" value="1"/>
</dbReference>
<dbReference type="EMBL" id="SZYE01000011">
    <property type="protein sequence ID" value="TKR26947.1"/>
    <property type="molecule type" value="Genomic_DNA"/>
</dbReference>
<dbReference type="GO" id="GO:0008233">
    <property type="term" value="F:peptidase activity"/>
    <property type="evidence" value="ECO:0007669"/>
    <property type="project" value="InterPro"/>
</dbReference>
<keyword evidence="1" id="KW-0175">Coiled coil</keyword>
<gene>
    <name evidence="3" type="ORF">FA014_02995</name>
</gene>
<dbReference type="CDD" id="cd14814">
    <property type="entry name" value="Peptidase_M15"/>
    <property type="match status" value="1"/>
</dbReference>
<proteinExistence type="predicted"/>
<accession>A0A7Z8K2R2</accession>
<evidence type="ECO:0000256" key="1">
    <source>
        <dbReference type="SAM" id="Coils"/>
    </source>
</evidence>
<evidence type="ECO:0000313" key="4">
    <source>
        <dbReference type="Proteomes" id="UP000308121"/>
    </source>
</evidence>
<reference evidence="3 4" key="1">
    <citation type="submission" date="2019-05" db="EMBL/GenBank/DDBJ databases">
        <title>Genome sequence of Cellulomonas hominis strain CS1.</title>
        <authorList>
            <person name="Belmont J."/>
            <person name="Maclea K.S."/>
        </authorList>
    </citation>
    <scope>NUCLEOTIDE SEQUENCE [LARGE SCALE GENOMIC DNA]</scope>
    <source>
        <strain evidence="3 4">CS1</strain>
    </source>
</reference>
<dbReference type="Pfam" id="PF02557">
    <property type="entry name" value="VanY"/>
    <property type="match status" value="1"/>
</dbReference>
<dbReference type="Gene3D" id="3.30.1380.10">
    <property type="match status" value="1"/>
</dbReference>
<comment type="caution">
    <text evidence="3">The sequence shown here is derived from an EMBL/GenBank/DDBJ whole genome shotgun (WGS) entry which is preliminary data.</text>
</comment>
<name>A0A7Z8K2R2_9CELL</name>
<dbReference type="PANTHER" id="PTHR34385:SF1">
    <property type="entry name" value="PEPTIDOGLYCAN L-ALANYL-D-GLUTAMATE ENDOPEPTIDASE CWLK"/>
    <property type="match status" value="1"/>
</dbReference>
<dbReference type="InterPro" id="IPR052179">
    <property type="entry name" value="DD-CPase-like"/>
</dbReference>
<dbReference type="OrthoDB" id="5496837at2"/>
<dbReference type="InterPro" id="IPR003709">
    <property type="entry name" value="VanY-like_core_dom"/>
</dbReference>
<dbReference type="InterPro" id="IPR009045">
    <property type="entry name" value="Zn_M74/Hedgehog-like"/>
</dbReference>